<dbReference type="InterPro" id="IPR052944">
    <property type="entry name" value="Sporulation_related"/>
</dbReference>
<dbReference type="SUPFAM" id="SSF89392">
    <property type="entry name" value="Prokaryotic lipoproteins and lipoprotein localization factors"/>
    <property type="match status" value="1"/>
</dbReference>
<protein>
    <submittedName>
        <fullName evidence="1">Outer membrane lipoprotein-sorting protein</fullName>
    </submittedName>
</protein>
<dbReference type="PANTHER" id="PTHR37507">
    <property type="entry name" value="SPORULATION PROTEIN YDCC"/>
    <property type="match status" value="1"/>
</dbReference>
<evidence type="ECO:0000313" key="1">
    <source>
        <dbReference type="EMBL" id="RDI39869.1"/>
    </source>
</evidence>
<dbReference type="InterPro" id="IPR029046">
    <property type="entry name" value="LolA/LolB/LppX"/>
</dbReference>
<evidence type="ECO:0000313" key="2">
    <source>
        <dbReference type="Proteomes" id="UP000255326"/>
    </source>
</evidence>
<organism evidence="1 2">
    <name type="scientific">Falsibacillus pallidus</name>
    <dbReference type="NCBI Taxonomy" id="493781"/>
    <lineage>
        <taxon>Bacteria</taxon>
        <taxon>Bacillati</taxon>
        <taxon>Bacillota</taxon>
        <taxon>Bacilli</taxon>
        <taxon>Bacillales</taxon>
        <taxon>Bacillaceae</taxon>
        <taxon>Falsibacillus</taxon>
    </lineage>
</organism>
<dbReference type="PANTHER" id="PTHR37507:SF2">
    <property type="entry name" value="SPORULATION PROTEIN YDCC"/>
    <property type="match status" value="1"/>
</dbReference>
<name>A0A370GA14_9BACI</name>
<dbReference type="EMBL" id="QQAY01000014">
    <property type="protein sequence ID" value="RDI39869.1"/>
    <property type="molecule type" value="Genomic_DNA"/>
</dbReference>
<dbReference type="Proteomes" id="UP000255326">
    <property type="component" value="Unassembled WGS sequence"/>
</dbReference>
<accession>A0A370GA14</accession>
<proteinExistence type="predicted"/>
<dbReference type="AlphaFoldDB" id="A0A370GA14"/>
<dbReference type="Gene3D" id="2.50.20.10">
    <property type="entry name" value="Lipoprotein localisation LolA/LolB/LppX"/>
    <property type="match status" value="1"/>
</dbReference>
<reference evidence="1 2" key="1">
    <citation type="submission" date="2018-07" db="EMBL/GenBank/DDBJ databases">
        <title>Genomic Encyclopedia of Type Strains, Phase IV (KMG-IV): sequencing the most valuable type-strain genomes for metagenomic binning, comparative biology and taxonomic classification.</title>
        <authorList>
            <person name="Goeker M."/>
        </authorList>
    </citation>
    <scope>NUCLEOTIDE SEQUENCE [LARGE SCALE GENOMIC DNA]</scope>
    <source>
        <strain evidence="1 2">DSM 25281</strain>
    </source>
</reference>
<gene>
    <name evidence="1" type="ORF">DFR59_11426</name>
</gene>
<keyword evidence="2" id="KW-1185">Reference proteome</keyword>
<sequence length="356" mass="39699">MFSLLNPSPLRSNETKGAEKMKRKIWVLIVAISAILALSACGAKTQEDVTKDLTEKLGDIKGYKAHAKMTLKMGNEPQTYQIDVWHNQPDYYRVNLKNAQRDQSQMILRNKEGVYVLTPALNKSFKFQSEWPENSSQAYLYESLVKDILEDKNAKFSATKDYYVFETKTRYQNSKMLPTQEIKLSKRSLAPVSVKVMDTDHNALVTVEFSKVDFNASFDKDAFDTNKNMTGAQLEVPVDASASAKEFKVQYPTADVGASLIDEKDIATDSGKRIVLTYGGDKSFTLVQEKAEVMPTAMVSTQAPGKIVDLGFTVGAMTDTSISWTYDGVDYMLASKDLSSDEMVMVARSVQGDIVK</sequence>
<comment type="caution">
    <text evidence="1">The sequence shown here is derived from an EMBL/GenBank/DDBJ whole genome shotgun (WGS) entry which is preliminary data.</text>
</comment>
<keyword evidence="1" id="KW-0449">Lipoprotein</keyword>